<evidence type="ECO:0000313" key="1">
    <source>
        <dbReference type="EMBL" id="CAB1367690.1"/>
    </source>
</evidence>
<dbReference type="EMBL" id="LR778301">
    <property type="protein sequence ID" value="CAB1367690.1"/>
    <property type="molecule type" value="Genomic_DNA"/>
</dbReference>
<sequence length="467" mass="50676">MISKNRVLLASAGIACALAATPASAAKPGKADAARVEELERKLERSLQMIEALSAKVQQLEQAKTAAVAPPPVVIEQQKRVEALESQVAQLGSGLSNRSNDESLPVHGFADVGLVHGRENNAVYGKGTKGFTVGNLDLYLTPKFGDRVRSLIELVFEVDRDGSVATDLERVQMGYLFSDAATAWVGRFHTPYGSWNTAFHHGAQIQTSILRPRFLEFEDRGGIVPAHTTGAWLTGAFSGDSTRLGYDLYFGNAPTIGVDLSAPSGAVAVTNPTAFSPTVALGGYAGTGVLDMRQGGRTSHAYSSGFTAWVEPRVLDGLRLGLHGLRAKIEDDSVDMNQTQLRMLGGYLTYQDNNWEVLGEYYGFRNQDISGSTGTHSSWAGYMQAGYNIGLLTPFVRTERAILDQTDNYFGVQSSGRSYSRLAAGIRYDLDPKAALKFELLRTQQGDLGPDLNNDYNEARIQYSVRF</sequence>
<evidence type="ECO:0008006" key="3">
    <source>
        <dbReference type="Google" id="ProtNLM"/>
    </source>
</evidence>
<dbReference type="Gene3D" id="2.40.160.10">
    <property type="entry name" value="Porin"/>
    <property type="match status" value="1"/>
</dbReference>
<proteinExistence type="predicted"/>
<keyword evidence="2" id="KW-1185">Reference proteome</keyword>
<dbReference type="InterPro" id="IPR023614">
    <property type="entry name" value="Porin_dom_sf"/>
</dbReference>
<accession>A0A6S6XSK4</accession>
<name>A0A6S6XSK4_9PROT</name>
<dbReference type="SUPFAM" id="SSF56935">
    <property type="entry name" value="Porins"/>
    <property type="match status" value="1"/>
</dbReference>
<dbReference type="Proteomes" id="UP000515733">
    <property type="component" value="Chromosome"/>
</dbReference>
<gene>
    <name evidence="1" type="ORF">DENOEST_0525</name>
</gene>
<reference evidence="1 2" key="1">
    <citation type="submission" date="2020-03" db="EMBL/GenBank/DDBJ databases">
        <authorList>
            <consortium name="Genoscope - CEA"/>
            <person name="William W."/>
        </authorList>
    </citation>
    <scope>NUCLEOTIDE SEQUENCE [LARGE SCALE GENOMIC DNA]</scope>
    <source>
        <strain evidence="2">DSM 16959</strain>
    </source>
</reference>
<dbReference type="OrthoDB" id="5571598at2"/>
<dbReference type="RefSeq" id="WP_145770610.1">
    <property type="nucleotide sequence ID" value="NZ_LR778301.1"/>
</dbReference>
<dbReference type="AlphaFoldDB" id="A0A6S6XSK4"/>
<evidence type="ECO:0000313" key="2">
    <source>
        <dbReference type="Proteomes" id="UP000515733"/>
    </source>
</evidence>
<protein>
    <recommendedName>
        <fullName evidence="3">Porin</fullName>
    </recommendedName>
</protein>
<dbReference type="KEGG" id="doe:DENOEST_0525"/>
<organism evidence="1 2">
    <name type="scientific">Denitratisoma oestradiolicum</name>
    <dbReference type="NCBI Taxonomy" id="311182"/>
    <lineage>
        <taxon>Bacteria</taxon>
        <taxon>Pseudomonadati</taxon>
        <taxon>Pseudomonadota</taxon>
        <taxon>Betaproteobacteria</taxon>
        <taxon>Nitrosomonadales</taxon>
        <taxon>Sterolibacteriaceae</taxon>
        <taxon>Denitratisoma</taxon>
    </lineage>
</organism>